<organism evidence="9 10">
    <name type="scientific">Marinimicrobium koreense</name>
    <dbReference type="NCBI Taxonomy" id="306545"/>
    <lineage>
        <taxon>Bacteria</taxon>
        <taxon>Pseudomonadati</taxon>
        <taxon>Pseudomonadota</taxon>
        <taxon>Gammaproteobacteria</taxon>
        <taxon>Cellvibrionales</taxon>
        <taxon>Cellvibrionaceae</taxon>
        <taxon>Marinimicrobium</taxon>
    </lineage>
</organism>
<keyword evidence="4" id="KW-0997">Cell inner membrane</keyword>
<evidence type="ECO:0000256" key="3">
    <source>
        <dbReference type="ARBA" id="ARBA00022475"/>
    </source>
</evidence>
<gene>
    <name evidence="9" type="ORF">EDC38_2956</name>
</gene>
<dbReference type="GO" id="GO:0042910">
    <property type="term" value="F:xenobiotic transmembrane transporter activity"/>
    <property type="evidence" value="ECO:0007669"/>
    <property type="project" value="TreeGrafter"/>
</dbReference>
<dbReference type="SUPFAM" id="SSF82693">
    <property type="entry name" value="Multidrug efflux transporter AcrB pore domain, PN1, PN2, PC1 and PC2 subdomains"/>
    <property type="match status" value="3"/>
</dbReference>
<dbReference type="PRINTS" id="PR00702">
    <property type="entry name" value="ACRIFLAVINRP"/>
</dbReference>
<feature type="transmembrane region" description="Helical" evidence="8">
    <location>
        <begin position="464"/>
        <end position="487"/>
    </location>
</feature>
<dbReference type="Gene3D" id="3.30.70.1440">
    <property type="entry name" value="Multidrug efflux transporter AcrB pore domain"/>
    <property type="match status" value="1"/>
</dbReference>
<dbReference type="Pfam" id="PF00873">
    <property type="entry name" value="ACR_tran"/>
    <property type="match status" value="1"/>
</dbReference>
<keyword evidence="5 8" id="KW-0812">Transmembrane</keyword>
<evidence type="ECO:0000256" key="8">
    <source>
        <dbReference type="SAM" id="Phobius"/>
    </source>
</evidence>
<feature type="transmembrane region" description="Helical" evidence="8">
    <location>
        <begin position="909"/>
        <end position="930"/>
    </location>
</feature>
<dbReference type="SUPFAM" id="SSF82866">
    <property type="entry name" value="Multidrug efflux transporter AcrB transmembrane domain"/>
    <property type="match status" value="2"/>
</dbReference>
<dbReference type="PANTHER" id="PTHR32063:SF14">
    <property type="entry name" value="BLL4319 PROTEIN"/>
    <property type="match status" value="1"/>
</dbReference>
<feature type="transmembrane region" description="Helical" evidence="8">
    <location>
        <begin position="12"/>
        <end position="29"/>
    </location>
</feature>
<reference evidence="9 10" key="1">
    <citation type="submission" date="2018-11" db="EMBL/GenBank/DDBJ databases">
        <title>Genomic Encyclopedia of Type Strains, Phase IV (KMG-IV): sequencing the most valuable type-strain genomes for metagenomic binning, comparative biology and taxonomic classification.</title>
        <authorList>
            <person name="Goeker M."/>
        </authorList>
    </citation>
    <scope>NUCLEOTIDE SEQUENCE [LARGE SCALE GENOMIC DNA]</scope>
    <source>
        <strain evidence="9 10">DSM 16974</strain>
    </source>
</reference>
<dbReference type="Gene3D" id="3.30.2090.10">
    <property type="entry name" value="Multidrug efflux transporter AcrB TolC docking domain, DN and DC subdomains"/>
    <property type="match status" value="2"/>
</dbReference>
<feature type="transmembrane region" description="Helical" evidence="8">
    <location>
        <begin position="526"/>
        <end position="544"/>
    </location>
</feature>
<comment type="caution">
    <text evidence="9">The sequence shown here is derived from an EMBL/GenBank/DDBJ whole genome shotgun (WGS) entry which is preliminary data.</text>
</comment>
<dbReference type="OrthoDB" id="9757904at2"/>
<feature type="transmembrane region" description="Helical" evidence="8">
    <location>
        <begin position="984"/>
        <end position="1005"/>
    </location>
</feature>
<keyword evidence="6 8" id="KW-1133">Transmembrane helix</keyword>
<dbReference type="Proteomes" id="UP000273643">
    <property type="component" value="Unassembled WGS sequence"/>
</dbReference>
<comment type="subcellular location">
    <subcellularLocation>
        <location evidence="1">Cell inner membrane</location>
        <topology evidence="1">Multi-pass membrane protein</topology>
    </subcellularLocation>
</comment>
<accession>A0A3N1NDJ8</accession>
<dbReference type="GO" id="GO:0005886">
    <property type="term" value="C:plasma membrane"/>
    <property type="evidence" value="ECO:0007669"/>
    <property type="project" value="UniProtKB-SubCell"/>
</dbReference>
<keyword evidence="3" id="KW-1003">Cell membrane</keyword>
<dbReference type="FunFam" id="1.20.1640.10:FF:000001">
    <property type="entry name" value="Efflux pump membrane transporter"/>
    <property type="match status" value="1"/>
</dbReference>
<feature type="transmembrane region" description="Helical" evidence="8">
    <location>
        <begin position="958"/>
        <end position="978"/>
    </location>
</feature>
<dbReference type="InterPro" id="IPR001036">
    <property type="entry name" value="Acrflvin-R"/>
</dbReference>
<dbReference type="Gene3D" id="1.20.1640.10">
    <property type="entry name" value="Multidrug efflux transporter AcrB transmembrane domain"/>
    <property type="match status" value="2"/>
</dbReference>
<evidence type="ECO:0000256" key="7">
    <source>
        <dbReference type="ARBA" id="ARBA00023136"/>
    </source>
</evidence>
<keyword evidence="7 8" id="KW-0472">Membrane</keyword>
<sequence length="1042" mass="114835">MLLSDVSIKRPVFASVISLILIALGLLAYDRLTLREYPDIDPPVVSIRTNYPGAAAAVVETRVTRLLEDRVAGVEGMEYIESSSENGRSDITIRFNVDRDIDAAANDVRDRISRALNNLPTEADPPEVQKVSSDEDVIVWFNLAGEGRTVPELSDYAERYLLDRFSVIDGVARVRIGGQQRYAMRIWLDRQEMAARGLTVADVENRLRAENVELPAGSIESDQRHFTVRMARLYREASDFDQLVLAEGSDGYLVRLKDIARVEKGTEEDRNIFRGNGIPMVGIGIVKQSTANTVDVARAAREEVERLNETLPEGMRLEQSFDSSVFVGQAIKEVYYTLAFAIAMVILVIYLFLGSARAMLIPAVTVPVSVIATFTVLAVLGFSINLLTLLALVLAIGLVVDDAIVVLENIVRHIEEKGKPPLLAAYRGTREVGFAVVTTTLVLISVFVPIAFLTGDVGRLFSEFALTMAAAVGFSSLVALTLSAMLASKLIKKKENTSWLVTKLDQGIICLRHYYGKALHQCLRHARIVAVVFVGLLAGTWWVSQQLPQEYAPREDRGAFFVIVDGPEGASYSYMVEYMDEIEKRLMKYVDQGEMARLLVRAPRAWGALERFNSGIVIATLTDWSERRSGFDIMDDVRADLADLPGVTAFPVMRQGFGSSTQKPLQFVIGGGSYEELAEWRDILLEKIEADNPGLTGIDWDYKETRPQVEVIVDQDRAADLGVSVANVGRTLETMMGSRRVTTFIEDGEEYEVMLEGERSEQRTLDSLENIFVRSERSGELVPLASLVELREFADAATLRRYNRIRAITIEANLTDGLTLGNALTHMEGLVAEHLPENAVIDYKGQSRDYKLAGGSVAFIFMIGILITFLVLAAQFESYIHPFVIMLTVPLAMLGGLLGLYLTGNSLNLYSQIGLVMLVGLAAKNGILIVEFANQLRDRGIAFDEALEQASLARLRPILMTGITTAVGAVPLVMSSGAGSETRAVIGVVVISGVLAATLFTLFIVPTAYSLLARHTGSPNDVKRELERVADEYDRKQQKHPS</sequence>
<dbReference type="SUPFAM" id="SSF82714">
    <property type="entry name" value="Multidrug efflux transporter AcrB TolC docking domain, DN and DC subdomains"/>
    <property type="match status" value="2"/>
</dbReference>
<keyword evidence="10" id="KW-1185">Reference proteome</keyword>
<evidence type="ECO:0000256" key="5">
    <source>
        <dbReference type="ARBA" id="ARBA00022692"/>
    </source>
</evidence>
<evidence type="ECO:0000313" key="9">
    <source>
        <dbReference type="EMBL" id="ROQ17984.1"/>
    </source>
</evidence>
<dbReference type="InterPro" id="IPR027463">
    <property type="entry name" value="AcrB_DN_DC_subdom"/>
</dbReference>
<feature type="transmembrane region" description="Helical" evidence="8">
    <location>
        <begin position="360"/>
        <end position="380"/>
    </location>
</feature>
<evidence type="ECO:0000256" key="1">
    <source>
        <dbReference type="ARBA" id="ARBA00004429"/>
    </source>
</evidence>
<evidence type="ECO:0000313" key="10">
    <source>
        <dbReference type="Proteomes" id="UP000273643"/>
    </source>
</evidence>
<dbReference type="Gene3D" id="3.30.70.1430">
    <property type="entry name" value="Multidrug efflux transporter AcrB pore domain"/>
    <property type="match status" value="2"/>
</dbReference>
<proteinExistence type="predicted"/>
<dbReference type="AlphaFoldDB" id="A0A3N1NDJ8"/>
<feature type="transmembrane region" description="Helical" evidence="8">
    <location>
        <begin position="386"/>
        <end position="411"/>
    </location>
</feature>
<feature type="transmembrane region" description="Helical" evidence="8">
    <location>
        <begin position="884"/>
        <end position="903"/>
    </location>
</feature>
<dbReference type="Gene3D" id="3.30.70.1320">
    <property type="entry name" value="Multidrug efflux transporter AcrB pore domain like"/>
    <property type="match status" value="1"/>
</dbReference>
<keyword evidence="2" id="KW-0813">Transport</keyword>
<dbReference type="EMBL" id="RJUK01000003">
    <property type="protein sequence ID" value="ROQ17984.1"/>
    <property type="molecule type" value="Genomic_DNA"/>
</dbReference>
<name>A0A3N1NDJ8_9GAMM</name>
<evidence type="ECO:0000256" key="2">
    <source>
        <dbReference type="ARBA" id="ARBA00022448"/>
    </source>
</evidence>
<dbReference type="RefSeq" id="WP_123639324.1">
    <property type="nucleotide sequence ID" value="NZ_RJUK01000003.1"/>
</dbReference>
<evidence type="ECO:0000256" key="4">
    <source>
        <dbReference type="ARBA" id="ARBA00022519"/>
    </source>
</evidence>
<feature type="transmembrane region" description="Helical" evidence="8">
    <location>
        <begin position="852"/>
        <end position="872"/>
    </location>
</feature>
<evidence type="ECO:0000256" key="6">
    <source>
        <dbReference type="ARBA" id="ARBA00022989"/>
    </source>
</evidence>
<feature type="transmembrane region" description="Helical" evidence="8">
    <location>
        <begin position="334"/>
        <end position="353"/>
    </location>
</feature>
<protein>
    <submittedName>
        <fullName evidence="9">Multidrug efflux pump</fullName>
    </submittedName>
</protein>
<dbReference type="PANTHER" id="PTHR32063">
    <property type="match status" value="1"/>
</dbReference>
<feature type="transmembrane region" description="Helical" evidence="8">
    <location>
        <begin position="432"/>
        <end position="452"/>
    </location>
</feature>